<dbReference type="HOGENOM" id="CLU_2686996_0_0_6"/>
<dbReference type="RefSeq" id="WP_045959264.1">
    <property type="nucleotide sequence ID" value="NZ_FO704551.1"/>
</dbReference>
<sequence>MKIWVIDNLKVIFPDRNISEANIDESLEELLNHSMKMVTFLARFARQFKHAPKIMEFQAAPCFETLVRSMEHPT</sequence>
<keyword evidence="2" id="KW-1185">Reference proteome</keyword>
<dbReference type="EMBL" id="FO704551">
    <property type="protein sequence ID" value="CDG22305.1"/>
    <property type="molecule type" value="Genomic_DNA"/>
</dbReference>
<name>A0A068R875_9GAMM</name>
<evidence type="ECO:0000313" key="1">
    <source>
        <dbReference type="EMBL" id="CDG22305.1"/>
    </source>
</evidence>
<reference evidence="1 2" key="1">
    <citation type="submission" date="2013-07" db="EMBL/GenBank/DDBJ databases">
        <authorList>
            <person name="Genoscope - CEA"/>
        </authorList>
    </citation>
    <scope>NUCLEOTIDE SEQUENCE [LARGE SCALE GENOMIC DNA]</scope>
    <source>
        <strain evidence="1 2">G6</strain>
    </source>
</reference>
<organism evidence="1 2">
    <name type="scientific">Xenorhabdus poinarii G6</name>
    <dbReference type="NCBI Taxonomy" id="1354304"/>
    <lineage>
        <taxon>Bacteria</taxon>
        <taxon>Pseudomonadati</taxon>
        <taxon>Pseudomonadota</taxon>
        <taxon>Gammaproteobacteria</taxon>
        <taxon>Enterobacterales</taxon>
        <taxon>Morganellaceae</taxon>
        <taxon>Xenorhabdus</taxon>
    </lineage>
</organism>
<dbReference type="STRING" id="1354304.XPG1_2653"/>
<dbReference type="Proteomes" id="UP000032735">
    <property type="component" value="Chromosome"/>
</dbReference>
<evidence type="ECO:0000313" key="2">
    <source>
        <dbReference type="Proteomes" id="UP000032735"/>
    </source>
</evidence>
<gene>
    <name evidence="1" type="ORF">XPG1_2653</name>
</gene>
<proteinExistence type="predicted"/>
<dbReference type="KEGG" id="xpo:XPG1_2653"/>
<dbReference type="AlphaFoldDB" id="A0A068R875"/>
<accession>A0A068R875</accession>
<protein>
    <submittedName>
        <fullName evidence="1">Uncharacterized protein</fullName>
    </submittedName>
</protein>